<accession>A0ABN6ZIT0</accession>
<feature type="transmembrane region" description="Helical" evidence="1">
    <location>
        <begin position="56"/>
        <end position="75"/>
    </location>
</feature>
<dbReference type="InterPro" id="IPR005185">
    <property type="entry name" value="YccF"/>
</dbReference>
<name>A0ABN6ZIT0_9FIRM</name>
<evidence type="ECO:0000259" key="2">
    <source>
        <dbReference type="Pfam" id="PF03733"/>
    </source>
</evidence>
<evidence type="ECO:0000313" key="3">
    <source>
        <dbReference type="EMBL" id="BEH91227.1"/>
    </source>
</evidence>
<keyword evidence="4" id="KW-1185">Reference proteome</keyword>
<keyword evidence="1" id="KW-1133">Transmembrane helix</keyword>
<reference evidence="3" key="1">
    <citation type="journal article" date="2024" name="Int. J. Syst. Evol. Microbiol.">
        <title>Turicibacter faecis sp. nov., isolated from faeces of heart failure mouse model.</title>
        <authorList>
            <person name="Imamura Y."/>
            <person name="Motooka D."/>
            <person name="Nakajima Y."/>
            <person name="Ito S."/>
            <person name="Kitakaze M."/>
            <person name="Iida T."/>
            <person name="Nakamura S."/>
        </authorList>
    </citation>
    <scope>NUCLEOTIDE SEQUENCE</scope>
    <source>
        <strain evidence="3">TC023</strain>
    </source>
</reference>
<dbReference type="PANTHER" id="PTHR42903">
    <property type="entry name" value="INNER MEMBRANE PROTEIN YCCF"/>
    <property type="match status" value="1"/>
</dbReference>
<dbReference type="NCBIfam" id="NF008740">
    <property type="entry name" value="PRK11770.1-2"/>
    <property type="match status" value="1"/>
</dbReference>
<dbReference type="InterPro" id="IPR031308">
    <property type="entry name" value="UCP028777"/>
</dbReference>
<dbReference type="EMBL" id="AP028127">
    <property type="protein sequence ID" value="BEH91227.1"/>
    <property type="molecule type" value="Genomic_DNA"/>
</dbReference>
<keyword evidence="1" id="KW-0472">Membrane</keyword>
<organism evidence="3 4">
    <name type="scientific">Turicibacter faecis</name>
    <dbReference type="NCBI Taxonomy" id="2963365"/>
    <lineage>
        <taxon>Bacteria</taxon>
        <taxon>Bacillati</taxon>
        <taxon>Bacillota</taxon>
        <taxon>Erysipelotrichia</taxon>
        <taxon>Erysipelotrichales</taxon>
        <taxon>Turicibacteraceae</taxon>
        <taxon>Turicibacter</taxon>
    </lineage>
</organism>
<dbReference type="Proteomes" id="UP001432099">
    <property type="component" value="Chromosome"/>
</dbReference>
<protein>
    <recommendedName>
        <fullName evidence="2">Inner membrane component domain-containing protein</fullName>
    </recommendedName>
</protein>
<proteinExistence type="predicted"/>
<evidence type="ECO:0000256" key="1">
    <source>
        <dbReference type="SAM" id="Phobius"/>
    </source>
</evidence>
<dbReference type="InterPro" id="IPR052937">
    <property type="entry name" value="Inner_membrane_protein"/>
</dbReference>
<gene>
    <name evidence="3" type="ORF">T23_13290</name>
</gene>
<evidence type="ECO:0000313" key="4">
    <source>
        <dbReference type="Proteomes" id="UP001432099"/>
    </source>
</evidence>
<dbReference type="PANTHER" id="PTHR42903:SF1">
    <property type="entry name" value="INNER MEMBRANE PROTEIN YCCF"/>
    <property type="match status" value="1"/>
</dbReference>
<dbReference type="PIRSF" id="PIRSF028777">
    <property type="entry name" value="UCP028777"/>
    <property type="match status" value="1"/>
</dbReference>
<feature type="domain" description="Inner membrane component" evidence="2">
    <location>
        <begin position="67"/>
        <end position="117"/>
    </location>
</feature>
<keyword evidence="1" id="KW-0812">Transmembrane</keyword>
<feature type="domain" description="Inner membrane component" evidence="2">
    <location>
        <begin position="4"/>
        <end position="54"/>
    </location>
</feature>
<feature type="transmembrane region" description="Helical" evidence="1">
    <location>
        <begin position="81"/>
        <end position="102"/>
    </location>
</feature>
<feature type="transmembrane region" description="Helical" evidence="1">
    <location>
        <begin position="6"/>
        <end position="35"/>
    </location>
</feature>
<sequence length="123" mass="13340">MSCLGNLIWFICGGFVNALIWCFFGVLWSITIIGIPIGRQCFKLASLQLAPFGKEVVTVNDSGGTFLLNILWVVFGGLELAIANLISAVILTVTIVGIPFALQAFKFAILSLMPFGKEVRRTS</sequence>
<dbReference type="Pfam" id="PF03733">
    <property type="entry name" value="YccF"/>
    <property type="match status" value="2"/>
</dbReference>
<dbReference type="RefSeq" id="WP_161832730.1">
    <property type="nucleotide sequence ID" value="NZ_AP028127.1"/>
</dbReference>